<evidence type="ECO:0000313" key="10">
    <source>
        <dbReference type="Proteomes" id="UP001139028"/>
    </source>
</evidence>
<dbReference type="SUPFAM" id="SSF141523">
    <property type="entry name" value="L,D-transpeptidase catalytic domain-like"/>
    <property type="match status" value="1"/>
</dbReference>
<evidence type="ECO:0000259" key="8">
    <source>
        <dbReference type="PROSITE" id="PS52029"/>
    </source>
</evidence>
<feature type="active site" description="Proton donor/acceptor" evidence="7">
    <location>
        <position position="28"/>
    </location>
</feature>
<sequence length="75" mass="8380">MHISYPNAQDRAQAEARGVSAGGLIMVHGQRNRLGWLAPLTQHFNWTDGCIALSNDQMDEFMSLVQTGTPIEIRR</sequence>
<comment type="similarity">
    <text evidence="2">Belongs to the YkuD family.</text>
</comment>
<evidence type="ECO:0000256" key="7">
    <source>
        <dbReference type="PROSITE-ProRule" id="PRU01373"/>
    </source>
</evidence>
<evidence type="ECO:0000256" key="1">
    <source>
        <dbReference type="ARBA" id="ARBA00004752"/>
    </source>
</evidence>
<dbReference type="PANTHER" id="PTHR36699">
    <property type="entry name" value="LD-TRANSPEPTIDASE"/>
    <property type="match status" value="1"/>
</dbReference>
<keyword evidence="3" id="KW-0808">Transferase</keyword>
<proteinExistence type="inferred from homology"/>
<evidence type="ECO:0000256" key="5">
    <source>
        <dbReference type="ARBA" id="ARBA00022984"/>
    </source>
</evidence>
<keyword evidence="5 7" id="KW-0573">Peptidoglycan synthesis</keyword>
<dbReference type="PROSITE" id="PS52029">
    <property type="entry name" value="LD_TPASE"/>
    <property type="match status" value="1"/>
</dbReference>
<dbReference type="Pfam" id="PF03734">
    <property type="entry name" value="YkuD"/>
    <property type="match status" value="1"/>
</dbReference>
<comment type="pathway">
    <text evidence="1 7">Cell wall biogenesis; peptidoglycan biosynthesis.</text>
</comment>
<evidence type="ECO:0000256" key="4">
    <source>
        <dbReference type="ARBA" id="ARBA00022960"/>
    </source>
</evidence>
<keyword evidence="4 7" id="KW-0133">Cell shape</keyword>
<organism evidence="9 10">
    <name type="scientific">Microbulbifer okhotskensis</name>
    <dbReference type="NCBI Taxonomy" id="2926617"/>
    <lineage>
        <taxon>Bacteria</taxon>
        <taxon>Pseudomonadati</taxon>
        <taxon>Pseudomonadota</taxon>
        <taxon>Gammaproteobacteria</taxon>
        <taxon>Cellvibrionales</taxon>
        <taxon>Microbulbiferaceae</taxon>
        <taxon>Microbulbifer</taxon>
    </lineage>
</organism>
<feature type="domain" description="L,D-TPase catalytic" evidence="8">
    <location>
        <begin position="1"/>
        <end position="74"/>
    </location>
</feature>
<dbReference type="InterPro" id="IPR038063">
    <property type="entry name" value="Transpep_catalytic_dom"/>
</dbReference>
<dbReference type="Gene3D" id="2.40.440.10">
    <property type="entry name" value="L,D-transpeptidase catalytic domain-like"/>
    <property type="match status" value="1"/>
</dbReference>
<keyword evidence="10" id="KW-1185">Reference proteome</keyword>
<name>A0A9X2END3_9GAMM</name>
<dbReference type="RefSeq" id="WP_252466448.1">
    <property type="nucleotide sequence ID" value="NZ_JALBWM010000038.1"/>
</dbReference>
<dbReference type="GO" id="GO:0008360">
    <property type="term" value="P:regulation of cell shape"/>
    <property type="evidence" value="ECO:0007669"/>
    <property type="project" value="UniProtKB-UniRule"/>
</dbReference>
<dbReference type="AlphaFoldDB" id="A0A9X2END3"/>
<evidence type="ECO:0000256" key="3">
    <source>
        <dbReference type="ARBA" id="ARBA00022679"/>
    </source>
</evidence>
<keyword evidence="6 7" id="KW-0961">Cell wall biogenesis/degradation</keyword>
<dbReference type="InterPro" id="IPR005490">
    <property type="entry name" value="LD_TPept_cat_dom"/>
</dbReference>
<gene>
    <name evidence="9" type="ORF">MO867_10630</name>
</gene>
<dbReference type="GO" id="GO:0071555">
    <property type="term" value="P:cell wall organization"/>
    <property type="evidence" value="ECO:0007669"/>
    <property type="project" value="UniProtKB-UniRule"/>
</dbReference>
<dbReference type="GO" id="GO:0009252">
    <property type="term" value="P:peptidoglycan biosynthetic process"/>
    <property type="evidence" value="ECO:0007669"/>
    <property type="project" value="UniProtKB-KW"/>
</dbReference>
<feature type="active site" description="Nucleophile" evidence="7">
    <location>
        <position position="50"/>
    </location>
</feature>
<dbReference type="GO" id="GO:0016740">
    <property type="term" value="F:transferase activity"/>
    <property type="evidence" value="ECO:0007669"/>
    <property type="project" value="UniProtKB-KW"/>
</dbReference>
<evidence type="ECO:0000256" key="6">
    <source>
        <dbReference type="ARBA" id="ARBA00023316"/>
    </source>
</evidence>
<dbReference type="PANTHER" id="PTHR36699:SF1">
    <property type="entry name" value="L,D-TRANSPEPTIDASE YAFK-RELATED"/>
    <property type="match status" value="1"/>
</dbReference>
<dbReference type="CDD" id="cd16913">
    <property type="entry name" value="YkuD_like"/>
    <property type="match status" value="1"/>
</dbReference>
<comment type="caution">
    <text evidence="9">The sequence shown here is derived from an EMBL/GenBank/DDBJ whole genome shotgun (WGS) entry which is preliminary data.</text>
</comment>
<evidence type="ECO:0000313" key="9">
    <source>
        <dbReference type="EMBL" id="MCO1334795.1"/>
    </source>
</evidence>
<evidence type="ECO:0000256" key="2">
    <source>
        <dbReference type="ARBA" id="ARBA00005992"/>
    </source>
</evidence>
<reference evidence="9" key="1">
    <citation type="journal article" date="2022" name="Arch. Microbiol.">
        <title>Microbulbifer okhotskensis sp. nov., isolated from a deep bottom sediment of the Okhotsk Sea.</title>
        <authorList>
            <person name="Romanenko L."/>
            <person name="Kurilenko V."/>
            <person name="Otstavnykh N."/>
            <person name="Velansky P."/>
            <person name="Isaeva M."/>
            <person name="Mikhailov V."/>
        </authorList>
    </citation>
    <scope>NUCLEOTIDE SEQUENCE</scope>
    <source>
        <strain evidence="9">OS29</strain>
    </source>
</reference>
<protein>
    <submittedName>
        <fullName evidence="9">L,D-transpeptidase family protein</fullName>
    </submittedName>
</protein>
<accession>A0A9X2END3</accession>
<dbReference type="Proteomes" id="UP001139028">
    <property type="component" value="Unassembled WGS sequence"/>
</dbReference>
<dbReference type="GO" id="GO:0004180">
    <property type="term" value="F:carboxypeptidase activity"/>
    <property type="evidence" value="ECO:0007669"/>
    <property type="project" value="UniProtKB-ARBA"/>
</dbReference>
<dbReference type="EMBL" id="JALBWM010000038">
    <property type="protein sequence ID" value="MCO1334795.1"/>
    <property type="molecule type" value="Genomic_DNA"/>
</dbReference>